<feature type="transmembrane region" description="Helical" evidence="1">
    <location>
        <begin position="535"/>
        <end position="555"/>
    </location>
</feature>
<dbReference type="InterPro" id="IPR050327">
    <property type="entry name" value="Proton-linked_MCT"/>
</dbReference>
<keyword evidence="1" id="KW-1133">Transmembrane helix</keyword>
<evidence type="ECO:0000256" key="1">
    <source>
        <dbReference type="SAM" id="Phobius"/>
    </source>
</evidence>
<accession>A0AAV1ZQ31</accession>
<dbReference type="EMBL" id="CAXIEN010000060">
    <property type="protein sequence ID" value="CAL1272418.1"/>
    <property type="molecule type" value="Genomic_DNA"/>
</dbReference>
<dbReference type="Proteomes" id="UP001497382">
    <property type="component" value="Unassembled WGS sequence"/>
</dbReference>
<evidence type="ECO:0000313" key="3">
    <source>
        <dbReference type="Proteomes" id="UP001497382"/>
    </source>
</evidence>
<dbReference type="Gene3D" id="1.20.1250.20">
    <property type="entry name" value="MFS general substrate transporter like domains"/>
    <property type="match status" value="2"/>
</dbReference>
<feature type="transmembrane region" description="Helical" evidence="1">
    <location>
        <begin position="144"/>
        <end position="164"/>
    </location>
</feature>
<keyword evidence="3" id="KW-1185">Reference proteome</keyword>
<protein>
    <recommendedName>
        <fullName evidence="4">Monocarboxylate transporter</fullName>
    </recommendedName>
</protein>
<proteinExistence type="predicted"/>
<feature type="transmembrane region" description="Helical" evidence="1">
    <location>
        <begin position="593"/>
        <end position="616"/>
    </location>
</feature>
<feature type="transmembrane region" description="Helical" evidence="1">
    <location>
        <begin position="492"/>
        <end position="515"/>
    </location>
</feature>
<evidence type="ECO:0000313" key="2">
    <source>
        <dbReference type="EMBL" id="CAL1272418.1"/>
    </source>
</evidence>
<dbReference type="GO" id="GO:0008028">
    <property type="term" value="F:monocarboxylic acid transmembrane transporter activity"/>
    <property type="evidence" value="ECO:0007669"/>
    <property type="project" value="TreeGrafter"/>
</dbReference>
<organism evidence="2 3">
    <name type="scientific">Larinioides sclopetarius</name>
    <dbReference type="NCBI Taxonomy" id="280406"/>
    <lineage>
        <taxon>Eukaryota</taxon>
        <taxon>Metazoa</taxon>
        <taxon>Ecdysozoa</taxon>
        <taxon>Arthropoda</taxon>
        <taxon>Chelicerata</taxon>
        <taxon>Arachnida</taxon>
        <taxon>Araneae</taxon>
        <taxon>Araneomorphae</taxon>
        <taxon>Entelegynae</taxon>
        <taxon>Araneoidea</taxon>
        <taxon>Araneidae</taxon>
        <taxon>Larinioides</taxon>
    </lineage>
</organism>
<name>A0AAV1ZQ31_9ARAC</name>
<dbReference type="SUPFAM" id="SSF103473">
    <property type="entry name" value="MFS general substrate transporter"/>
    <property type="match status" value="1"/>
</dbReference>
<comment type="caution">
    <text evidence="2">The sequence shown here is derived from an EMBL/GenBank/DDBJ whole genome shotgun (WGS) entry which is preliminary data.</text>
</comment>
<dbReference type="PANTHER" id="PTHR11360">
    <property type="entry name" value="MONOCARBOXYLATE TRANSPORTER"/>
    <property type="match status" value="1"/>
</dbReference>
<feature type="transmembrane region" description="Helical" evidence="1">
    <location>
        <begin position="12"/>
        <end position="37"/>
    </location>
</feature>
<feature type="transmembrane region" description="Helical" evidence="1">
    <location>
        <begin position="567"/>
        <end position="587"/>
    </location>
</feature>
<dbReference type="Pfam" id="PF07690">
    <property type="entry name" value="MFS_1"/>
    <property type="match status" value="1"/>
</dbReference>
<dbReference type="InterPro" id="IPR011701">
    <property type="entry name" value="MFS"/>
</dbReference>
<keyword evidence="1" id="KW-0812">Transmembrane</keyword>
<dbReference type="PANTHER" id="PTHR11360:SF303">
    <property type="entry name" value="MAJOR FACILITATOR SUPERFAMILY (MFS) PROFILE DOMAIN-CONTAINING PROTEIN"/>
    <property type="match status" value="1"/>
</dbReference>
<sequence>MATVKFDSKKSWTIAVACASLNFLILIPIKVSGLFFVEILHRYHVGRNLAGYPSFITTLMRCSGGPFAGYIAERFGINEVMTLGSLLAAVGISACFLAEDIEAVIVFLGLIHGIGIAFTNSFFPQIVTTHFKKHRTLAVGITQAGACFGSFFSPPLLLLIFRYYGTSGGFLIIGAIVLNGLPIVLILNILSPNKFYSKSEDSLKSKKCPEAHLEMEVINTVVSYKGEDNKITNNIGDKKERNVRMREENGDSEIRNCLEIKAGVALVLNKPACDHAEIVPIRADLNPSDELNVCNLSMKGISSEAGKNRMEFMLAKCGIISEVKPKIDIYEKKMKLTTDEKISEIQYDFEKKSIPAKLMTNNFNESLLHSNDCTHSETEYQLKTETNNKDILKYQVREVKDCYSRKNSNTNTPPNTSVNNVSASSYLANTESIQQHLTIENEENMLTSFIASNIKSLDSIESSNHERNQEKEMKINKIPTTGKTNAKESFEIFLDITFWIVVITQSFYMFVLVIFWTTMIDFSRDKNIERSKEVYLLMVLPIAEIIGRLCLGWITDSEYLTRINFSIVSYIVMGCSCSLMAWAQEFIVVMTSIFLFGVVSSGIIIVFPIIIFEFFDSTKQTMGQASKYCLFGPLSFLNGPLIGYFRGTLGSYTWLYHTLGMVSVACAALSALIPLLARMRDEKKNKRS</sequence>
<feature type="transmembrane region" description="Helical" evidence="1">
    <location>
        <begin position="104"/>
        <end position="123"/>
    </location>
</feature>
<keyword evidence="1" id="KW-0472">Membrane</keyword>
<dbReference type="AlphaFoldDB" id="A0AAV1ZQ31"/>
<feature type="transmembrane region" description="Helical" evidence="1">
    <location>
        <begin position="628"/>
        <end position="647"/>
    </location>
</feature>
<gene>
    <name evidence="2" type="ORF">LARSCL_LOCUS6373</name>
</gene>
<feature type="transmembrane region" description="Helical" evidence="1">
    <location>
        <begin position="653"/>
        <end position="677"/>
    </location>
</feature>
<evidence type="ECO:0008006" key="4">
    <source>
        <dbReference type="Google" id="ProtNLM"/>
    </source>
</evidence>
<feature type="transmembrane region" description="Helical" evidence="1">
    <location>
        <begin position="80"/>
        <end position="98"/>
    </location>
</feature>
<feature type="transmembrane region" description="Helical" evidence="1">
    <location>
        <begin position="170"/>
        <end position="190"/>
    </location>
</feature>
<dbReference type="InterPro" id="IPR036259">
    <property type="entry name" value="MFS_trans_sf"/>
</dbReference>
<reference evidence="2 3" key="1">
    <citation type="submission" date="2024-04" db="EMBL/GenBank/DDBJ databases">
        <authorList>
            <person name="Rising A."/>
            <person name="Reimegard J."/>
            <person name="Sonavane S."/>
            <person name="Akerstrom W."/>
            <person name="Nylinder S."/>
            <person name="Hedman E."/>
            <person name="Kallberg Y."/>
        </authorList>
    </citation>
    <scope>NUCLEOTIDE SEQUENCE [LARGE SCALE GENOMIC DNA]</scope>
</reference>